<dbReference type="PROSITE" id="PS50110">
    <property type="entry name" value="RESPONSE_REGULATORY"/>
    <property type="match status" value="1"/>
</dbReference>
<dbReference type="RefSeq" id="WP_273617459.1">
    <property type="nucleotide sequence ID" value="NZ_CP103868.1"/>
</dbReference>
<accession>A0ABY7TXI8</accession>
<gene>
    <name evidence="3" type="ORF">PQ457_14230</name>
</gene>
<dbReference type="Pfam" id="PF22029">
    <property type="entry name" value="PhyR_sigma2"/>
    <property type="match status" value="1"/>
</dbReference>
<sequence length="274" mass="29198">MTLITERAGSVHKAVHDSRDLASSLPFLRRYARSVTGRQASGDAIVRAMLEASLQDPALLAEINSGAVGLFRAFTKVWTTSDAGFARGADSFAAETASQIARVPSFPRQALLLNQLEDFSMAQTGEILGVSEEEAQQLVHEAIADLALDRPVDVLIIEDEPLIASHLEDIVADAGHRVIGNATTAAEAGVIFADKRPGLVLSDMQLADGSSGADAVDAILRIGDVPVIFITAFPELLLTGERPEPAFLIGKPFRDETVRAAISQALFFGSHVEK</sequence>
<organism evidence="3 4">
    <name type="scientific">Novosphingobium humi</name>
    <dbReference type="NCBI Taxonomy" id="2282397"/>
    <lineage>
        <taxon>Bacteria</taxon>
        <taxon>Pseudomonadati</taxon>
        <taxon>Pseudomonadota</taxon>
        <taxon>Alphaproteobacteria</taxon>
        <taxon>Sphingomonadales</taxon>
        <taxon>Sphingomonadaceae</taxon>
        <taxon>Novosphingobium</taxon>
    </lineage>
</organism>
<dbReference type="Gene3D" id="1.20.140.160">
    <property type="match status" value="1"/>
</dbReference>
<dbReference type="SUPFAM" id="SSF88659">
    <property type="entry name" value="Sigma3 and sigma4 domains of RNA polymerase sigma factors"/>
    <property type="match status" value="1"/>
</dbReference>
<reference evidence="3 4" key="1">
    <citation type="submission" date="2023-02" db="EMBL/GenBank/DDBJ databases">
        <title>Genome sequence of Novosphingobium humi KACC 19094.</title>
        <authorList>
            <person name="Kim S."/>
            <person name="Heo J."/>
            <person name="Kwon S.-W."/>
        </authorList>
    </citation>
    <scope>NUCLEOTIDE SEQUENCE [LARGE SCALE GENOMIC DNA]</scope>
    <source>
        <strain evidence="3 4">KACC 19094</strain>
    </source>
</reference>
<dbReference type="SUPFAM" id="SSF52172">
    <property type="entry name" value="CheY-like"/>
    <property type="match status" value="1"/>
</dbReference>
<dbReference type="InterPro" id="IPR011006">
    <property type="entry name" value="CheY-like_superfamily"/>
</dbReference>
<feature type="modified residue" description="4-aspartylphosphate" evidence="1">
    <location>
        <position position="203"/>
    </location>
</feature>
<dbReference type="InterPro" id="IPR053867">
    <property type="entry name" value="PhyR_sigma4"/>
</dbReference>
<dbReference type="NCBIfam" id="NF006623">
    <property type="entry name" value="PRK09191.1"/>
    <property type="match status" value="1"/>
</dbReference>
<protein>
    <submittedName>
        <fullName evidence="3">Response regulator</fullName>
    </submittedName>
</protein>
<dbReference type="Pfam" id="PF22233">
    <property type="entry name" value="PhyR_sigma-like"/>
    <property type="match status" value="1"/>
</dbReference>
<dbReference type="CDD" id="cd17540">
    <property type="entry name" value="REC_PhyR"/>
    <property type="match status" value="1"/>
</dbReference>
<dbReference type="Pfam" id="PF00072">
    <property type="entry name" value="Response_reg"/>
    <property type="match status" value="1"/>
</dbReference>
<evidence type="ECO:0000256" key="1">
    <source>
        <dbReference type="PROSITE-ProRule" id="PRU00169"/>
    </source>
</evidence>
<keyword evidence="4" id="KW-1185">Reference proteome</keyword>
<proteinExistence type="predicted"/>
<dbReference type="Gene3D" id="3.40.50.2300">
    <property type="match status" value="1"/>
</dbReference>
<evidence type="ECO:0000313" key="4">
    <source>
        <dbReference type="Proteomes" id="UP001218231"/>
    </source>
</evidence>
<keyword evidence="1" id="KW-0597">Phosphoprotein</keyword>
<feature type="domain" description="Response regulatory" evidence="2">
    <location>
        <begin position="153"/>
        <end position="266"/>
    </location>
</feature>
<evidence type="ECO:0000313" key="3">
    <source>
        <dbReference type="EMBL" id="WCT77065.1"/>
    </source>
</evidence>
<name>A0ABY7TXI8_9SPHN</name>
<dbReference type="Proteomes" id="UP001218231">
    <property type="component" value="Chromosome"/>
</dbReference>
<dbReference type="EMBL" id="CP117417">
    <property type="protein sequence ID" value="WCT77065.1"/>
    <property type="molecule type" value="Genomic_DNA"/>
</dbReference>
<evidence type="ECO:0000259" key="2">
    <source>
        <dbReference type="PROSITE" id="PS50110"/>
    </source>
</evidence>
<dbReference type="SMART" id="SM00448">
    <property type="entry name" value="REC"/>
    <property type="match status" value="1"/>
</dbReference>
<dbReference type="InterPro" id="IPR001789">
    <property type="entry name" value="Sig_transdc_resp-reg_receiver"/>
</dbReference>
<dbReference type="InterPro" id="IPR013324">
    <property type="entry name" value="RNA_pol_sigma_r3/r4-like"/>
</dbReference>
<dbReference type="InterPro" id="IPR053866">
    <property type="entry name" value="PhyR_sigma2"/>
</dbReference>